<feature type="transmembrane region" description="Helical" evidence="1">
    <location>
        <begin position="95"/>
        <end position="111"/>
    </location>
</feature>
<organism evidence="2 3">
    <name type="scientific">Dysosmobacter welbionis</name>
    <dbReference type="NCBI Taxonomy" id="2093857"/>
    <lineage>
        <taxon>Bacteria</taxon>
        <taxon>Bacillati</taxon>
        <taxon>Bacillota</taxon>
        <taxon>Clostridia</taxon>
        <taxon>Eubacteriales</taxon>
        <taxon>Oscillospiraceae</taxon>
        <taxon>Dysosmobacter</taxon>
    </lineage>
</organism>
<sequence length="130" mass="14778">MFQLSLFTEFGRLCNPFDYVLGFTFLLMAFHLLFLLFNLRERQRVKLFCLGSASLVLLLHIAALRLSFQFTNLTFDAVETGPAPGLLATLGSRTWLYPLFLYLLLLPLVCVPPRQDSSPDNSGFRKEVDA</sequence>
<dbReference type="KEGG" id="obj:EIO64_09300"/>
<dbReference type="EMBL" id="CP034413">
    <property type="protein sequence ID" value="QCI59379.1"/>
    <property type="molecule type" value="Genomic_DNA"/>
</dbReference>
<reference evidence="3" key="1">
    <citation type="submission" date="2018-12" db="EMBL/GenBank/DDBJ databases">
        <title>Dusodibacter welbiota gen. nov., sp. nov., isolated from human faeces and emended description of the Oscillibacter genus.</title>
        <authorList>
            <person name="Le Roy T."/>
            <person name="Van der Smissen P."/>
            <person name="Delzenne N."/>
            <person name="Muccioli G."/>
            <person name="Collet J.F."/>
            <person name="Cani P.D."/>
        </authorList>
    </citation>
    <scope>NUCLEOTIDE SEQUENCE [LARGE SCALE GENOMIC DNA]</scope>
    <source>
        <strain evidence="3">J115</strain>
    </source>
</reference>
<dbReference type="AlphaFoldDB" id="A0A4D7AK43"/>
<accession>A0A4D7AK43</accession>
<feature type="transmembrane region" description="Helical" evidence="1">
    <location>
        <begin position="20"/>
        <end position="40"/>
    </location>
</feature>
<feature type="transmembrane region" description="Helical" evidence="1">
    <location>
        <begin position="47"/>
        <end position="68"/>
    </location>
</feature>
<keyword evidence="1" id="KW-0812">Transmembrane</keyword>
<evidence type="ECO:0000313" key="3">
    <source>
        <dbReference type="Proteomes" id="UP000298642"/>
    </source>
</evidence>
<dbReference type="RefSeq" id="WP_119311784.1">
    <property type="nucleotide sequence ID" value="NZ_CP034413.3"/>
</dbReference>
<name>A0A4D7AK43_9FIRM</name>
<evidence type="ECO:0000256" key="1">
    <source>
        <dbReference type="SAM" id="Phobius"/>
    </source>
</evidence>
<protein>
    <submittedName>
        <fullName evidence="2">Uncharacterized protein</fullName>
    </submittedName>
</protein>
<proteinExistence type="predicted"/>
<keyword evidence="3" id="KW-1185">Reference proteome</keyword>
<evidence type="ECO:0000313" key="2">
    <source>
        <dbReference type="EMBL" id="QCI59379.1"/>
    </source>
</evidence>
<keyword evidence="1" id="KW-1133">Transmembrane helix</keyword>
<dbReference type="Proteomes" id="UP000298642">
    <property type="component" value="Chromosome"/>
</dbReference>
<gene>
    <name evidence="2" type="ORF">EIO64_09300</name>
</gene>
<keyword evidence="1" id="KW-0472">Membrane</keyword>